<dbReference type="InterPro" id="IPR036947">
    <property type="entry name" value="POLO_box_dom_sf"/>
</dbReference>
<feature type="domain" description="Protein kinase" evidence="6">
    <location>
        <begin position="17"/>
        <end position="256"/>
    </location>
</feature>
<dbReference type="InterPro" id="IPR011009">
    <property type="entry name" value="Kinase-like_dom_sf"/>
</dbReference>
<evidence type="ECO:0000256" key="3">
    <source>
        <dbReference type="ARBA" id="ARBA00022741"/>
    </source>
</evidence>
<evidence type="ECO:0000256" key="2">
    <source>
        <dbReference type="ARBA" id="ARBA00022679"/>
    </source>
</evidence>
<dbReference type="GO" id="GO:0005634">
    <property type="term" value="C:nucleus"/>
    <property type="evidence" value="ECO:0007669"/>
    <property type="project" value="TreeGrafter"/>
</dbReference>
<dbReference type="SUPFAM" id="SSF56112">
    <property type="entry name" value="Protein kinase-like (PK-like)"/>
    <property type="match status" value="1"/>
</dbReference>
<keyword evidence="5" id="KW-0067">ATP-binding</keyword>
<dbReference type="Gene3D" id="3.30.200.20">
    <property type="entry name" value="Phosphorylase Kinase, domain 1"/>
    <property type="match status" value="1"/>
</dbReference>
<dbReference type="PROSITE" id="PS50011">
    <property type="entry name" value="PROTEIN_KINASE_DOM"/>
    <property type="match status" value="1"/>
</dbReference>
<evidence type="ECO:0000256" key="4">
    <source>
        <dbReference type="ARBA" id="ARBA00022777"/>
    </source>
</evidence>
<sequence>MLLTLPDKICDNSGCEYFLGEKVYECELGASFTATNASRNSYILKVVYKSHLNSQNSMSNVKDQIAIFELYNHCAVISPYVTFEDDSYFYILFDVTNYRTLKDLVLKESSLEQEIAFYIAVQLFNLAKFLHSKKVVHGDINLDNVLIDANLNIKLVDFKFSAFHDSGIAGRFHTRENETSIPEINKGKYYDSNSDFFSTATILYTLISGVSLLETEKNMSTSSGNLFSKSVRNFLEAVINLNTFHNSTVEIINSYIFQSLKLKPLTLDNLNVDAVLSKYSVQLEQAVSVLEKSHIDVKDKVVLKDDMHFPINKDGIVGFQFPSVERFFNVVQSTISKHKVEGIKDFTLEAPSETDFVTLIKAVNSNINQILEYVSKACDKKDLEELPQCKVESPVFIRRGVEFKKSKELAYELNNFTQAMLFKNYLSVTFNPTTWQYRYIWSERNNLASQPVIQGPFFFTQIPGNLFGKVEILHHCIEKVYLNDKFKITAIVPGSIHRVVYVKHFFTTSVDFNEASVFYLSTNTIQINFKHSNKIVISQYGRVITLISENGGVYTFKTEDVIAVEVGLNGFEDTCEVRDAYYCLDQVRLIFKNILTNKVTTDEY</sequence>
<keyword evidence="4 7" id="KW-0418">Kinase</keyword>
<dbReference type="SUPFAM" id="SSF82615">
    <property type="entry name" value="Polo-box domain"/>
    <property type="match status" value="1"/>
</dbReference>
<dbReference type="Proteomes" id="UP000070444">
    <property type="component" value="Unassembled WGS sequence"/>
</dbReference>
<dbReference type="InterPro" id="IPR000959">
    <property type="entry name" value="POLO_box_dom"/>
</dbReference>
<dbReference type="InterPro" id="IPR000719">
    <property type="entry name" value="Prot_kinase_dom"/>
</dbReference>
<dbReference type="Pfam" id="PF00659">
    <property type="entry name" value="POLO_box"/>
    <property type="match status" value="1"/>
</dbReference>
<reference evidence="7 8" key="1">
    <citation type="journal article" date="2015" name="Genome Biol. Evol.">
        <title>Phylogenomic analyses indicate that early fungi evolved digesting cell walls of algal ancestors of land plants.</title>
        <authorList>
            <person name="Chang Y."/>
            <person name="Wang S."/>
            <person name="Sekimoto S."/>
            <person name="Aerts A.L."/>
            <person name="Choi C."/>
            <person name="Clum A."/>
            <person name="LaButti K.M."/>
            <person name="Lindquist E.A."/>
            <person name="Yee Ngan C."/>
            <person name="Ohm R.A."/>
            <person name="Salamov A.A."/>
            <person name="Grigoriev I.V."/>
            <person name="Spatafora J.W."/>
            <person name="Berbee M.L."/>
        </authorList>
    </citation>
    <scope>NUCLEOTIDE SEQUENCE [LARGE SCALE GENOMIC DNA]</scope>
    <source>
        <strain evidence="7 8">NRRL 28638</strain>
    </source>
</reference>
<evidence type="ECO:0000256" key="1">
    <source>
        <dbReference type="ARBA" id="ARBA00022527"/>
    </source>
</evidence>
<keyword evidence="3" id="KW-0547">Nucleotide-binding</keyword>
<proteinExistence type="predicted"/>
<evidence type="ECO:0000259" key="6">
    <source>
        <dbReference type="PROSITE" id="PS50011"/>
    </source>
</evidence>
<dbReference type="Pfam" id="PF00069">
    <property type="entry name" value="Pkinase"/>
    <property type="match status" value="1"/>
</dbReference>
<dbReference type="Gene3D" id="1.10.510.10">
    <property type="entry name" value="Transferase(Phosphotransferase) domain 1"/>
    <property type="match status" value="1"/>
</dbReference>
<organism evidence="7 8">
    <name type="scientific">Conidiobolus coronatus (strain ATCC 28846 / CBS 209.66 / NRRL 28638)</name>
    <name type="common">Delacroixia coronata</name>
    <dbReference type="NCBI Taxonomy" id="796925"/>
    <lineage>
        <taxon>Eukaryota</taxon>
        <taxon>Fungi</taxon>
        <taxon>Fungi incertae sedis</taxon>
        <taxon>Zoopagomycota</taxon>
        <taxon>Entomophthoromycotina</taxon>
        <taxon>Entomophthoromycetes</taxon>
        <taxon>Entomophthorales</taxon>
        <taxon>Ancylistaceae</taxon>
        <taxon>Conidiobolus</taxon>
    </lineage>
</organism>
<accession>A0A137P202</accession>
<dbReference type="STRING" id="796925.A0A137P202"/>
<dbReference type="PANTHER" id="PTHR24345:SF0">
    <property type="entry name" value="CELL CYCLE SERINE_THREONINE-PROTEIN KINASE CDC5_MSD2"/>
    <property type="match status" value="1"/>
</dbReference>
<gene>
    <name evidence="7" type="ORF">CONCODRAFT_86106</name>
</gene>
<evidence type="ECO:0000313" key="7">
    <source>
        <dbReference type="EMBL" id="KXN69086.1"/>
    </source>
</evidence>
<dbReference type="EMBL" id="KQ964548">
    <property type="protein sequence ID" value="KXN69086.1"/>
    <property type="molecule type" value="Genomic_DNA"/>
</dbReference>
<dbReference type="OrthoDB" id="1668230at2759"/>
<dbReference type="Gene3D" id="3.30.1120.30">
    <property type="entry name" value="POLO box domain"/>
    <property type="match status" value="1"/>
</dbReference>
<name>A0A137P202_CONC2</name>
<dbReference type="GO" id="GO:0005524">
    <property type="term" value="F:ATP binding"/>
    <property type="evidence" value="ECO:0007669"/>
    <property type="project" value="UniProtKB-KW"/>
</dbReference>
<dbReference type="CDD" id="cd00180">
    <property type="entry name" value="PKc"/>
    <property type="match status" value="1"/>
</dbReference>
<keyword evidence="8" id="KW-1185">Reference proteome</keyword>
<protein>
    <submittedName>
        <fullName evidence="7">Kinase-like protein</fullName>
    </submittedName>
</protein>
<dbReference type="GO" id="GO:0004674">
    <property type="term" value="F:protein serine/threonine kinase activity"/>
    <property type="evidence" value="ECO:0007669"/>
    <property type="project" value="UniProtKB-KW"/>
</dbReference>
<dbReference type="PANTHER" id="PTHR24345">
    <property type="entry name" value="SERINE/THREONINE-PROTEIN KINASE PLK"/>
    <property type="match status" value="1"/>
</dbReference>
<keyword evidence="2" id="KW-0808">Transferase</keyword>
<evidence type="ECO:0000313" key="8">
    <source>
        <dbReference type="Proteomes" id="UP000070444"/>
    </source>
</evidence>
<evidence type="ECO:0000256" key="5">
    <source>
        <dbReference type="ARBA" id="ARBA00022840"/>
    </source>
</evidence>
<keyword evidence="1" id="KW-0723">Serine/threonine-protein kinase</keyword>
<dbReference type="AlphaFoldDB" id="A0A137P202"/>